<protein>
    <submittedName>
        <fullName evidence="2">Uncharacterized protein</fullName>
    </submittedName>
</protein>
<gene>
    <name evidence="2" type="ORF">VAZ01S_041_00350</name>
</gene>
<dbReference type="OrthoDB" id="5592434at2"/>
<proteinExistence type="predicted"/>
<dbReference type="RefSeq" id="WP_021710084.1">
    <property type="nucleotide sequence ID" value="NZ_BAOB01000052.1"/>
</dbReference>
<name>U3C4K3_9VIBR</name>
<evidence type="ECO:0000313" key="3">
    <source>
        <dbReference type="Proteomes" id="UP000016567"/>
    </source>
</evidence>
<keyword evidence="3" id="KW-1185">Reference proteome</keyword>
<organism evidence="2 3">
    <name type="scientific">Vibrio azureus NBRC 104587</name>
    <dbReference type="NCBI Taxonomy" id="1219077"/>
    <lineage>
        <taxon>Bacteria</taxon>
        <taxon>Pseudomonadati</taxon>
        <taxon>Pseudomonadota</taxon>
        <taxon>Gammaproteobacteria</taxon>
        <taxon>Vibrionales</taxon>
        <taxon>Vibrionaceae</taxon>
        <taxon>Vibrio</taxon>
    </lineage>
</organism>
<dbReference type="STRING" id="1219077.VAZ01S_041_00350"/>
<evidence type="ECO:0000313" key="2">
    <source>
        <dbReference type="EMBL" id="GAD76334.1"/>
    </source>
</evidence>
<dbReference type="AlphaFoldDB" id="U3C4K3"/>
<feature type="signal peptide" evidence="1">
    <location>
        <begin position="1"/>
        <end position="21"/>
    </location>
</feature>
<keyword evidence="1" id="KW-0732">Signal</keyword>
<dbReference type="eggNOG" id="ENOG5032PS7">
    <property type="taxonomic scope" value="Bacteria"/>
</dbReference>
<accession>U3C4K3</accession>
<dbReference type="Proteomes" id="UP000016567">
    <property type="component" value="Unassembled WGS sequence"/>
</dbReference>
<sequence>MKKIAILHMFLSIFVSTSSWAKILSPAGSLGTLSVDNMTQGQLLWLNGRVGDAIYSFTLQDEKACSLKVPVAVGRISKPDFGISQTEGLVIFVMSQRLHDALLQGKRINSEEWHFTTKKYDENIDGLITNGVHFEEGFVLNSKRKWISWLLRDEQNVVCH</sequence>
<reference evidence="2 3" key="1">
    <citation type="submission" date="2013-09" db="EMBL/GenBank/DDBJ databases">
        <title>Whole genome shotgun sequence of Vibrio azureus NBRC 104587.</title>
        <authorList>
            <person name="Isaki S."/>
            <person name="Hosoyama A."/>
            <person name="Numata M."/>
            <person name="Hashimoto M."/>
            <person name="Hosoyama Y."/>
            <person name="Tsuchikane K."/>
            <person name="Noguchi M."/>
            <person name="Hirakata S."/>
            <person name="Ichikawa N."/>
            <person name="Ohji S."/>
            <person name="Yamazoe A."/>
            <person name="Fujita N."/>
        </authorList>
    </citation>
    <scope>NUCLEOTIDE SEQUENCE [LARGE SCALE GENOMIC DNA]</scope>
    <source>
        <strain evidence="2 3">NBRC 104587</strain>
    </source>
</reference>
<dbReference type="EMBL" id="BATL01000041">
    <property type="protein sequence ID" value="GAD76334.1"/>
    <property type="molecule type" value="Genomic_DNA"/>
</dbReference>
<evidence type="ECO:0000256" key="1">
    <source>
        <dbReference type="SAM" id="SignalP"/>
    </source>
</evidence>
<feature type="chain" id="PRO_5004639336" evidence="1">
    <location>
        <begin position="22"/>
        <end position="160"/>
    </location>
</feature>
<comment type="caution">
    <text evidence="2">The sequence shown here is derived from an EMBL/GenBank/DDBJ whole genome shotgun (WGS) entry which is preliminary data.</text>
</comment>